<sequence length="368" mass="40277">MASPSAEDIAATVRFIIQEAKKSDTLNRITPRLVRQEVERKLELQPGSLDGSKKHISNTIGHAMSELNQAEAENDASSEAKPDIPSSPAEKLKKRRTVANEGERTAKPKKRKSGDSEKPSRDSSRKPPSKKFKSSEMVPTSDVEPDEQADMDAMEVAPSNGKPKAVEDETKPTIPTASTSKPSSSKSPIVANVKDDKSDSELSVLMDEPKRKRAPKKDKDTAPAKAKGKRKPASEISKGEETIKRLKSLVVACGVRKQWVKVFEGLDRPSQQISKLQQILADLGMEGRFSLEKAKAIKEKREFEKELADVKAFEQTMAARSAPKSASESGAEDDDRAESDSDTAVPKKRKPNARASIMAFLADQSDDE</sequence>
<keyword evidence="2" id="KW-1185">Reference proteome</keyword>
<organism evidence="1 2">
    <name type="scientific">Pleurotus cornucopiae</name>
    <name type="common">Cornucopia mushroom</name>
    <dbReference type="NCBI Taxonomy" id="5321"/>
    <lineage>
        <taxon>Eukaryota</taxon>
        <taxon>Fungi</taxon>
        <taxon>Dikarya</taxon>
        <taxon>Basidiomycota</taxon>
        <taxon>Agaricomycotina</taxon>
        <taxon>Agaricomycetes</taxon>
        <taxon>Agaricomycetidae</taxon>
        <taxon>Agaricales</taxon>
        <taxon>Pleurotineae</taxon>
        <taxon>Pleurotaceae</taxon>
        <taxon>Pleurotus</taxon>
    </lineage>
</organism>
<proteinExistence type="predicted"/>
<dbReference type="EMBL" id="WQMT02000004">
    <property type="protein sequence ID" value="KAG9224128.1"/>
    <property type="molecule type" value="Genomic_DNA"/>
</dbReference>
<gene>
    <name evidence="1" type="ORF">CCMSSC00406_0006796</name>
</gene>
<evidence type="ECO:0000313" key="1">
    <source>
        <dbReference type="EMBL" id="KAG9224128.1"/>
    </source>
</evidence>
<comment type="caution">
    <text evidence="1">The sequence shown here is derived from an EMBL/GenBank/DDBJ whole genome shotgun (WGS) entry which is preliminary data.</text>
</comment>
<dbReference type="Proteomes" id="UP000824881">
    <property type="component" value="Unassembled WGS sequence"/>
</dbReference>
<name>A0ACB7J492_PLECO</name>
<protein>
    <submittedName>
        <fullName evidence="1">Uncharacterized protein</fullName>
    </submittedName>
</protein>
<accession>A0ACB7J492</accession>
<reference evidence="1 2" key="1">
    <citation type="journal article" date="2021" name="Appl. Environ. Microbiol.">
        <title>Genetic linkage and physical mapping for an oyster mushroom Pleurotus cornucopiae and QTL analysis for the trait cap color.</title>
        <authorList>
            <person name="Zhang Y."/>
            <person name="Gao W."/>
            <person name="Sonnenberg A."/>
            <person name="Chen Q."/>
            <person name="Zhang J."/>
            <person name="Huang C."/>
        </authorList>
    </citation>
    <scope>NUCLEOTIDE SEQUENCE [LARGE SCALE GENOMIC DNA]</scope>
    <source>
        <strain evidence="1">CCMSSC00406</strain>
    </source>
</reference>
<evidence type="ECO:0000313" key="2">
    <source>
        <dbReference type="Proteomes" id="UP000824881"/>
    </source>
</evidence>